<dbReference type="InterPro" id="IPR016208">
    <property type="entry name" value="Ald_Oxase/xanthine_DH-like"/>
</dbReference>
<dbReference type="RefSeq" id="WP_221200104.1">
    <property type="nucleotide sequence ID" value="NZ_JACHWR010000003.1"/>
</dbReference>
<dbReference type="Gene3D" id="3.30.365.10">
    <property type="entry name" value="Aldehyde oxidase/xanthine dehydrogenase, molybdopterin binding domain"/>
    <property type="match status" value="4"/>
</dbReference>
<sequence>MSVRRDHASIAPQRDSVGETAAMVNLPAALSGAAHYVNDIEPPGTLFVAMLRSPHAHALVRGIDVAAARALPGVHAVLTGAEVLDRAGPHPVYWQLTGQRTPQTRAMAVDRVRYHGQVVAAVAAESRALAEDALELIAVDYEPLPVVATVAEALAPGAPLLVPEWPDNVFGEQVYGTGDTDRAFADAAYVVEEEFDFGRSFGAPLETRGCVVEYEPVAGRFEVWINSQSPNRVREVVSEVVGVPQARVRVRIPAVGGGFGTKANYYGEEILACLLARSTGRPVKYVEDRDESFVASSHARQQHLKVALAADADGRIVGLRGDVVGTLGGELSSVGMGPVWLAAVSLPGAYRIENIRVRARGVMTNRSPYGSYRGWGAPKAVFAIERTVDRLARTMGLDPQELRRRNLVTPEEMPYANGILARLDSGDYRECLSRVEALTVDAGWPDTIREARSAGRRVGMGYACFVESTGIGPSRVMTAIGVEQAGFDEAVARMDAGGQVTVYTGQAELGQGILTTIAQTVAHELGLPPERVEVVSGDTDRCPYTGYGTAGSRGAAVGCEAARLAGVELRDQVLGLAADRLEADPAELVMDEHGVGVRGVPGRRLTHAEIGRAAYRDLTLAGDGFSGTLQGRAVYDPTAMTYSYGAAAALVEVDAETGEVRLLDGAMVDDCGVVINPDVVEGQLVGGSVQALAGALFEELVYDADARLTNPDFHGYRLPRTTDFPPLRLGHMETPSPASGSGVKGVGEAGTLPWAPALCAAVDDALADTGVFVTEVPLRPERLLEAIDGSGVATS</sequence>
<comment type="cofactor">
    <cofactor evidence="3">
        <name>Mo-molybdopterin cytosine dinucleotide</name>
        <dbReference type="ChEBI" id="CHEBI:71308"/>
    </cofactor>
</comment>
<dbReference type="FunFam" id="3.30.365.10:FF:000001">
    <property type="entry name" value="Xanthine dehydrogenase oxidase"/>
    <property type="match status" value="1"/>
</dbReference>
<evidence type="ECO:0000313" key="5">
    <source>
        <dbReference type="EMBL" id="MBB3044695.1"/>
    </source>
</evidence>
<gene>
    <name evidence="5" type="ORF">FHU40_004532</name>
</gene>
<dbReference type="AlphaFoldDB" id="A0A7W4VZP7"/>
<reference evidence="5 6" key="1">
    <citation type="submission" date="2020-08" db="EMBL/GenBank/DDBJ databases">
        <title>Sequencing the genomes of 1000 actinobacteria strains.</title>
        <authorList>
            <person name="Klenk H.-P."/>
        </authorList>
    </citation>
    <scope>NUCLEOTIDE SEQUENCE [LARGE SCALE GENOMIC DNA]</scope>
    <source>
        <strain evidence="5 6">DSM 105498</strain>
    </source>
</reference>
<keyword evidence="1" id="KW-0500">Molybdenum</keyword>
<dbReference type="GO" id="GO:0043885">
    <property type="term" value="F:anaerobic carbon-monoxide dehydrogenase activity"/>
    <property type="evidence" value="ECO:0007669"/>
    <property type="project" value="UniProtKB-EC"/>
</dbReference>
<dbReference type="PANTHER" id="PTHR11908">
    <property type="entry name" value="XANTHINE DEHYDROGENASE"/>
    <property type="match status" value="1"/>
</dbReference>
<keyword evidence="6" id="KW-1185">Reference proteome</keyword>
<dbReference type="InterPro" id="IPR046867">
    <property type="entry name" value="AldOxase/xan_DH_MoCoBD2"/>
</dbReference>
<comment type="caution">
    <text evidence="5">The sequence shown here is derived from an EMBL/GenBank/DDBJ whole genome shotgun (WGS) entry which is preliminary data.</text>
</comment>
<accession>A0A7W4VZP7</accession>
<dbReference type="SUPFAM" id="SSF54665">
    <property type="entry name" value="CO dehydrogenase molybdoprotein N-domain-like"/>
    <property type="match status" value="1"/>
</dbReference>
<dbReference type="Gene3D" id="3.90.1170.50">
    <property type="entry name" value="Aldehyde oxidase/xanthine dehydrogenase, a/b hammerhead"/>
    <property type="match status" value="1"/>
</dbReference>
<dbReference type="Proteomes" id="UP000589626">
    <property type="component" value="Unassembled WGS sequence"/>
</dbReference>
<dbReference type="PANTHER" id="PTHR11908:SF132">
    <property type="entry name" value="ALDEHYDE OXIDASE 1-RELATED"/>
    <property type="match status" value="1"/>
</dbReference>
<protein>
    <submittedName>
        <fullName evidence="5">Carbon-monoxide dehydrogenase large subunit</fullName>
        <ecNumber evidence="5">1.2.7.4</ecNumber>
    </submittedName>
</protein>
<evidence type="ECO:0000256" key="1">
    <source>
        <dbReference type="ARBA" id="ARBA00022505"/>
    </source>
</evidence>
<dbReference type="InterPro" id="IPR036856">
    <property type="entry name" value="Ald_Oxase/Xan_DH_a/b_sf"/>
</dbReference>
<evidence type="ECO:0000313" key="6">
    <source>
        <dbReference type="Proteomes" id="UP000589626"/>
    </source>
</evidence>
<dbReference type="InterPro" id="IPR000674">
    <property type="entry name" value="Ald_Oxase/Xan_DH_a/b"/>
</dbReference>
<dbReference type="InterPro" id="IPR008274">
    <property type="entry name" value="AldOxase/xan_DH_MoCoBD1"/>
</dbReference>
<dbReference type="Pfam" id="PF20256">
    <property type="entry name" value="MoCoBD_2"/>
    <property type="match status" value="1"/>
</dbReference>
<name>A0A7W4VZP7_9ACTN</name>
<keyword evidence="2 5" id="KW-0560">Oxidoreductase</keyword>
<evidence type="ECO:0000256" key="3">
    <source>
        <dbReference type="ARBA" id="ARBA00053029"/>
    </source>
</evidence>
<evidence type="ECO:0000259" key="4">
    <source>
        <dbReference type="SMART" id="SM01008"/>
    </source>
</evidence>
<dbReference type="EC" id="1.2.7.4" evidence="5"/>
<dbReference type="InterPro" id="IPR037165">
    <property type="entry name" value="AldOxase/xan_DH_Mopterin-bd_sf"/>
</dbReference>
<dbReference type="GO" id="GO:0005506">
    <property type="term" value="F:iron ion binding"/>
    <property type="evidence" value="ECO:0007669"/>
    <property type="project" value="InterPro"/>
</dbReference>
<dbReference type="SUPFAM" id="SSF56003">
    <property type="entry name" value="Molybdenum cofactor-binding domain"/>
    <property type="match status" value="1"/>
</dbReference>
<evidence type="ECO:0000256" key="2">
    <source>
        <dbReference type="ARBA" id="ARBA00023002"/>
    </source>
</evidence>
<dbReference type="Pfam" id="PF01315">
    <property type="entry name" value="Ald_Xan_dh_C"/>
    <property type="match status" value="1"/>
</dbReference>
<proteinExistence type="predicted"/>
<dbReference type="EMBL" id="JACHWR010000003">
    <property type="protein sequence ID" value="MBB3044695.1"/>
    <property type="molecule type" value="Genomic_DNA"/>
</dbReference>
<dbReference type="Pfam" id="PF02738">
    <property type="entry name" value="MoCoBD_1"/>
    <property type="match status" value="1"/>
</dbReference>
<feature type="domain" description="Aldehyde oxidase/xanthine dehydrogenase a/b hammerhead" evidence="4">
    <location>
        <begin position="31"/>
        <end position="145"/>
    </location>
</feature>
<organism evidence="5 6">
    <name type="scientific">Nocardioides soli</name>
    <dbReference type="NCBI Taxonomy" id="1036020"/>
    <lineage>
        <taxon>Bacteria</taxon>
        <taxon>Bacillati</taxon>
        <taxon>Actinomycetota</taxon>
        <taxon>Actinomycetes</taxon>
        <taxon>Propionibacteriales</taxon>
        <taxon>Nocardioidaceae</taxon>
        <taxon>Nocardioides</taxon>
    </lineage>
</organism>
<dbReference type="SMART" id="SM01008">
    <property type="entry name" value="Ald_Xan_dh_C"/>
    <property type="match status" value="1"/>
</dbReference>